<reference evidence="1 2" key="1">
    <citation type="submission" date="2012-04" db="EMBL/GenBank/DDBJ databases">
        <title>The Genome Sequence of Bacillus cereus VD048.</title>
        <authorList>
            <consortium name="The Broad Institute Genome Sequencing Platform"/>
            <consortium name="The Broad Institute Genome Sequencing Center for Infectious Disease"/>
            <person name="Feldgarden M."/>
            <person name="Van der Auwera G.A."/>
            <person name="Mahillon J."/>
            <person name="Duprez V."/>
            <person name="Timmery S."/>
            <person name="Mattelet C."/>
            <person name="Dierick K."/>
            <person name="Sun M."/>
            <person name="Yu Z."/>
            <person name="Zhu L."/>
            <person name="Hu X."/>
            <person name="Shank E.B."/>
            <person name="Swiecicka I."/>
            <person name="Hansen B.M."/>
            <person name="Andrup L."/>
            <person name="Young S.K."/>
            <person name="Zeng Q."/>
            <person name="Gargeya S."/>
            <person name="Fitzgerald M."/>
            <person name="Haas B."/>
            <person name="Abouelleil A."/>
            <person name="Alvarado L."/>
            <person name="Arachchi H.M."/>
            <person name="Berlin A."/>
            <person name="Chapman S.B."/>
            <person name="Goldberg J."/>
            <person name="Griggs A."/>
            <person name="Gujja S."/>
            <person name="Hansen M."/>
            <person name="Howarth C."/>
            <person name="Imamovic A."/>
            <person name="Larimer J."/>
            <person name="McCowen C."/>
            <person name="Montmayeur A."/>
            <person name="Murphy C."/>
            <person name="Neiman D."/>
            <person name="Pearson M."/>
            <person name="Priest M."/>
            <person name="Roberts A."/>
            <person name="Saif S."/>
            <person name="Shea T."/>
            <person name="Sisk P."/>
            <person name="Sykes S."/>
            <person name="Wortman J."/>
            <person name="Nusbaum C."/>
            <person name="Birren B."/>
        </authorList>
    </citation>
    <scope>NUCLEOTIDE SEQUENCE [LARGE SCALE GENOMIC DNA]</scope>
    <source>
        <strain evidence="1 2">VD048</strain>
    </source>
</reference>
<protein>
    <submittedName>
        <fullName evidence="1">Uncharacterized protein</fullName>
    </submittedName>
</protein>
<organism evidence="1 2">
    <name type="scientific">Bacillus cereus VD048</name>
    <dbReference type="NCBI Taxonomy" id="1053226"/>
    <lineage>
        <taxon>Bacteria</taxon>
        <taxon>Bacillati</taxon>
        <taxon>Bacillota</taxon>
        <taxon>Bacilli</taxon>
        <taxon>Bacillales</taxon>
        <taxon>Bacillaceae</taxon>
        <taxon>Bacillus</taxon>
        <taxon>Bacillus cereus group</taxon>
    </lineage>
</organism>
<sequence length="39" mass="4558">MVHEKTPLEFAYLVCKFNGGVFLFENKSSLPIRNEVERD</sequence>
<dbReference type="AlphaFoldDB" id="J8ICF8"/>
<proteinExistence type="predicted"/>
<gene>
    <name evidence="1" type="ORF">IIG_01795</name>
</gene>
<evidence type="ECO:0000313" key="1">
    <source>
        <dbReference type="EMBL" id="EJR35176.1"/>
    </source>
</evidence>
<name>J8ICF8_BACCE</name>
<comment type="caution">
    <text evidence="1">The sequence shown here is derived from an EMBL/GenBank/DDBJ whole genome shotgun (WGS) entry which is preliminary data.</text>
</comment>
<dbReference type="HOGENOM" id="CLU_3304224_0_0_9"/>
<evidence type="ECO:0000313" key="2">
    <source>
        <dbReference type="Proteomes" id="UP000006960"/>
    </source>
</evidence>
<dbReference type="EMBL" id="AHEU01000009">
    <property type="protein sequence ID" value="EJR35176.1"/>
    <property type="molecule type" value="Genomic_DNA"/>
</dbReference>
<dbReference type="Proteomes" id="UP000006960">
    <property type="component" value="Unassembled WGS sequence"/>
</dbReference>
<accession>J8ICF8</accession>